<evidence type="ECO:0000256" key="3">
    <source>
        <dbReference type="ARBA" id="ARBA00012438"/>
    </source>
</evidence>
<dbReference type="GO" id="GO:0006355">
    <property type="term" value="P:regulation of DNA-templated transcription"/>
    <property type="evidence" value="ECO:0007669"/>
    <property type="project" value="InterPro"/>
</dbReference>
<evidence type="ECO:0000256" key="9">
    <source>
        <dbReference type="SAM" id="Phobius"/>
    </source>
</evidence>
<dbReference type="EMBL" id="UGXT01000002">
    <property type="protein sequence ID" value="SUH35566.1"/>
    <property type="molecule type" value="Genomic_DNA"/>
</dbReference>
<feature type="domain" description="OmpR/PhoB-type" evidence="10">
    <location>
        <begin position="1"/>
        <end position="59"/>
    </location>
</feature>
<evidence type="ECO:0000256" key="8">
    <source>
        <dbReference type="PROSITE-ProRule" id="PRU01091"/>
    </source>
</evidence>
<proteinExistence type="predicted"/>
<dbReference type="PANTHER" id="PTHR45436:SF1">
    <property type="entry name" value="SENSOR PROTEIN QSEC"/>
    <property type="match status" value="1"/>
</dbReference>
<accession>A0A379WQ65</accession>
<reference evidence="11 12" key="1">
    <citation type="submission" date="2018-06" db="EMBL/GenBank/DDBJ databases">
        <authorList>
            <consortium name="Pathogen Informatics"/>
            <person name="Doyle S."/>
        </authorList>
    </citation>
    <scope>NUCLEOTIDE SEQUENCE [LARGE SCALE GENOMIC DNA]</scope>
    <source>
        <strain evidence="11 12">NCTC8261</strain>
    </source>
</reference>
<dbReference type="AlphaFoldDB" id="A0A379WQ65"/>
<dbReference type="PROSITE" id="PS51755">
    <property type="entry name" value="OMPR_PHOB"/>
    <property type="match status" value="1"/>
</dbReference>
<dbReference type="InterPro" id="IPR050428">
    <property type="entry name" value="TCS_sensor_his_kinase"/>
</dbReference>
<dbReference type="PANTHER" id="PTHR45436">
    <property type="entry name" value="SENSOR HISTIDINE KINASE YKOH"/>
    <property type="match status" value="1"/>
</dbReference>
<dbReference type="EC" id="2.7.13.3" evidence="3"/>
<keyword evidence="7 8" id="KW-0238">DNA-binding</keyword>
<dbReference type="InterPro" id="IPR013727">
    <property type="entry name" value="2CSK_N"/>
</dbReference>
<evidence type="ECO:0000256" key="1">
    <source>
        <dbReference type="ARBA" id="ARBA00000085"/>
    </source>
</evidence>
<dbReference type="Pfam" id="PF00486">
    <property type="entry name" value="Trans_reg_C"/>
    <property type="match status" value="1"/>
</dbReference>
<evidence type="ECO:0000256" key="6">
    <source>
        <dbReference type="ARBA" id="ARBA00022777"/>
    </source>
</evidence>
<dbReference type="SUPFAM" id="SSF46894">
    <property type="entry name" value="C-terminal effector domain of the bipartite response regulators"/>
    <property type="match status" value="1"/>
</dbReference>
<keyword evidence="9" id="KW-1133">Transmembrane helix</keyword>
<dbReference type="GO" id="GO:0003677">
    <property type="term" value="F:DNA binding"/>
    <property type="evidence" value="ECO:0007669"/>
    <property type="project" value="UniProtKB-UniRule"/>
</dbReference>
<keyword evidence="4" id="KW-0597">Phosphoprotein</keyword>
<dbReference type="CDD" id="cd00383">
    <property type="entry name" value="trans_reg_C"/>
    <property type="match status" value="1"/>
</dbReference>
<evidence type="ECO:0000313" key="12">
    <source>
        <dbReference type="Proteomes" id="UP000254712"/>
    </source>
</evidence>
<gene>
    <name evidence="11" type="primary">tctE_1</name>
    <name evidence="11" type="ORF">NCTC8261_01793</name>
</gene>
<dbReference type="GO" id="GO:0000160">
    <property type="term" value="P:phosphorelay signal transduction system"/>
    <property type="evidence" value="ECO:0007669"/>
    <property type="project" value="InterPro"/>
</dbReference>
<keyword evidence="5" id="KW-0808">Transferase</keyword>
<evidence type="ECO:0000259" key="10">
    <source>
        <dbReference type="PROSITE" id="PS51755"/>
    </source>
</evidence>
<dbReference type="Pfam" id="PF08521">
    <property type="entry name" value="2CSK_N"/>
    <property type="match status" value="1"/>
</dbReference>
<evidence type="ECO:0000313" key="11">
    <source>
        <dbReference type="EMBL" id="SUH35566.1"/>
    </source>
</evidence>
<name>A0A379WQ65_SALET</name>
<comment type="subcellular location">
    <subcellularLocation>
        <location evidence="2">Membrane</location>
        <topology evidence="2">Multi-pass membrane protein</topology>
    </subcellularLocation>
</comment>
<keyword evidence="6" id="KW-0418">Kinase</keyword>
<evidence type="ECO:0000256" key="5">
    <source>
        <dbReference type="ARBA" id="ARBA00022679"/>
    </source>
</evidence>
<feature type="DNA-binding region" description="OmpR/PhoB-type" evidence="8">
    <location>
        <begin position="1"/>
        <end position="59"/>
    </location>
</feature>
<sequence>MYRRTRPVSRQQLFEQVFSLNDEVSPESIELYIHRLRKKLQGSDVRITTLRGLGYVLERGDEVGKPQSLYLQLLLFLGLPLILLWGLSAFNSYVNALQAATQAYDRTLLSSARTVSERLVVRNNHLEVNVPWVVLDSFELNMNDRLYYKVVDPSGKVISGYDDLPAMPPATPYRLYPALAWFYHYRVSRRGDPRGAVCYSRSTKAALSAWRRFMSQRRYSPVVIWRANCCSASWISQGLLGAADPGAGWLVITPDLRPMRQLSSLMVRARTGSV</sequence>
<comment type="catalytic activity">
    <reaction evidence="1">
        <text>ATP + protein L-histidine = ADP + protein N-phospho-L-histidine.</text>
        <dbReference type="EC" id="2.7.13.3"/>
    </reaction>
</comment>
<evidence type="ECO:0000256" key="2">
    <source>
        <dbReference type="ARBA" id="ARBA00004141"/>
    </source>
</evidence>
<dbReference type="InterPro" id="IPR036388">
    <property type="entry name" value="WH-like_DNA-bd_sf"/>
</dbReference>
<organism evidence="11 12">
    <name type="scientific">Salmonella enterica I</name>
    <dbReference type="NCBI Taxonomy" id="59201"/>
    <lineage>
        <taxon>Bacteria</taxon>
        <taxon>Pseudomonadati</taxon>
        <taxon>Pseudomonadota</taxon>
        <taxon>Gammaproteobacteria</taxon>
        <taxon>Enterobacterales</taxon>
        <taxon>Enterobacteriaceae</taxon>
        <taxon>Salmonella</taxon>
    </lineage>
</organism>
<dbReference type="GO" id="GO:0004673">
    <property type="term" value="F:protein histidine kinase activity"/>
    <property type="evidence" value="ECO:0007669"/>
    <property type="project" value="UniProtKB-EC"/>
</dbReference>
<feature type="transmembrane region" description="Helical" evidence="9">
    <location>
        <begin position="69"/>
        <end position="87"/>
    </location>
</feature>
<keyword evidence="9" id="KW-0812">Transmembrane</keyword>
<protein>
    <recommendedName>
        <fullName evidence="3">histidine kinase</fullName>
        <ecNumber evidence="3">2.7.13.3</ecNumber>
    </recommendedName>
</protein>
<evidence type="ECO:0000256" key="4">
    <source>
        <dbReference type="ARBA" id="ARBA00022553"/>
    </source>
</evidence>
<keyword evidence="9" id="KW-0472">Membrane</keyword>
<dbReference type="InterPro" id="IPR016032">
    <property type="entry name" value="Sig_transdc_resp-reg_C-effctor"/>
</dbReference>
<evidence type="ECO:0000256" key="7">
    <source>
        <dbReference type="ARBA" id="ARBA00023125"/>
    </source>
</evidence>
<dbReference type="GO" id="GO:0005886">
    <property type="term" value="C:plasma membrane"/>
    <property type="evidence" value="ECO:0007669"/>
    <property type="project" value="TreeGrafter"/>
</dbReference>
<dbReference type="InterPro" id="IPR001867">
    <property type="entry name" value="OmpR/PhoB-type_DNA-bd"/>
</dbReference>
<dbReference type="Gene3D" id="1.10.10.10">
    <property type="entry name" value="Winged helix-like DNA-binding domain superfamily/Winged helix DNA-binding domain"/>
    <property type="match status" value="1"/>
</dbReference>
<dbReference type="Proteomes" id="UP000254712">
    <property type="component" value="Unassembled WGS sequence"/>
</dbReference>